<gene>
    <name evidence="2" type="ORF">PACLA_8A048455</name>
</gene>
<name>A0A6S7KAP7_PARCT</name>
<evidence type="ECO:0000256" key="1">
    <source>
        <dbReference type="SAM" id="MobiDB-lite"/>
    </source>
</evidence>
<dbReference type="Proteomes" id="UP001152795">
    <property type="component" value="Unassembled WGS sequence"/>
</dbReference>
<reference evidence="2" key="1">
    <citation type="submission" date="2020-04" db="EMBL/GenBank/DDBJ databases">
        <authorList>
            <person name="Alioto T."/>
            <person name="Alioto T."/>
            <person name="Gomez Garrido J."/>
        </authorList>
    </citation>
    <scope>NUCLEOTIDE SEQUENCE</scope>
    <source>
        <strain evidence="2">A484AB</strain>
    </source>
</reference>
<evidence type="ECO:0000313" key="3">
    <source>
        <dbReference type="Proteomes" id="UP001152795"/>
    </source>
</evidence>
<feature type="region of interest" description="Disordered" evidence="1">
    <location>
        <begin position="154"/>
        <end position="189"/>
    </location>
</feature>
<feature type="compositionally biased region" description="Pro residues" evidence="1">
    <location>
        <begin position="165"/>
        <end position="189"/>
    </location>
</feature>
<evidence type="ECO:0000313" key="2">
    <source>
        <dbReference type="EMBL" id="CAB4042786.1"/>
    </source>
</evidence>
<dbReference type="EMBL" id="CACRXK020030823">
    <property type="protein sequence ID" value="CAB4042786.1"/>
    <property type="molecule type" value="Genomic_DNA"/>
</dbReference>
<dbReference type="PANTHER" id="PTHR31511">
    <property type="entry name" value="PROTEIN CBG23764"/>
    <property type="match status" value="1"/>
</dbReference>
<comment type="caution">
    <text evidence="2">The sequence shown here is derived from an EMBL/GenBank/DDBJ whole genome shotgun (WGS) entry which is preliminary data.</text>
</comment>
<accession>A0A6S7KAP7</accession>
<keyword evidence="3" id="KW-1185">Reference proteome</keyword>
<dbReference type="AlphaFoldDB" id="A0A6S7KAP7"/>
<proteinExistence type="predicted"/>
<dbReference type="OrthoDB" id="6618820at2759"/>
<protein>
    <submittedName>
        <fullName evidence="2">Uncharacterized protein</fullName>
    </submittedName>
</protein>
<sequence>MENQQDQIIRLINFTTVAYKYVKDSDNQKFIAKKFSDIQEKLAEKSKTIPDNQISNIYLIRELSRKYFIETKNLPPPQNSQQEKLVAKLLEEVNEKPLSTKLPPKRPTEIPTREIKLDPKFIVPPFTTKREQPTRKQSYKVPMSELSKVWKVTQKERPVPKPRTKLPPIPKPITKLPPIPKPRTKLPPIPTRKLRTKIKLAPNFIIPTSQPPPKLLENTRFVKELEDIVEPLSTGKRPTYRKVSNSFNNLVKRYKIQIVSNDPQIQLSSSLPSLEEILSKNLMIMKGVKYHINLKVEFIKSKGWDGYELADYNANHVPKTLLLGSNIEESLQEAIALVSQRVEGFIARGSGWSINQLPTMNIVVNTYAPLEGSSYMDLPKSLQKPALGLNNIFNKDDNECFRWSHVRYVNPTKRNPKRITKEDKEVVKSLNYDGVTFPVSIDQIPRIESQNNININVIGHKTGKVFYPIVVSKNTFKDTMTLLLLTSDE</sequence>
<organism evidence="2 3">
    <name type="scientific">Paramuricea clavata</name>
    <name type="common">Red gorgonian</name>
    <name type="synonym">Violescent sea-whip</name>
    <dbReference type="NCBI Taxonomy" id="317549"/>
    <lineage>
        <taxon>Eukaryota</taxon>
        <taxon>Metazoa</taxon>
        <taxon>Cnidaria</taxon>
        <taxon>Anthozoa</taxon>
        <taxon>Octocorallia</taxon>
        <taxon>Malacalcyonacea</taxon>
        <taxon>Plexauridae</taxon>
        <taxon>Paramuricea</taxon>
    </lineage>
</organism>
<dbReference type="PANTHER" id="PTHR31511:SF12">
    <property type="entry name" value="RHO TERMINATION FACTOR N-TERMINAL DOMAIN-CONTAINING PROTEIN"/>
    <property type="match status" value="1"/>
</dbReference>
<feature type="non-terminal residue" evidence="2">
    <location>
        <position position="489"/>
    </location>
</feature>